<keyword evidence="3" id="KW-1185">Reference proteome</keyword>
<feature type="transmembrane region" description="Helical" evidence="1">
    <location>
        <begin position="114"/>
        <end position="139"/>
    </location>
</feature>
<organism evidence="2 3">
    <name type="scientific">Methylocaldum szegediense</name>
    <dbReference type="NCBI Taxonomy" id="73780"/>
    <lineage>
        <taxon>Bacteria</taxon>
        <taxon>Pseudomonadati</taxon>
        <taxon>Pseudomonadota</taxon>
        <taxon>Gammaproteobacteria</taxon>
        <taxon>Methylococcales</taxon>
        <taxon>Methylococcaceae</taxon>
        <taxon>Methylocaldum</taxon>
    </lineage>
</organism>
<sequence>MEKVSEGLARKHNRLNCWLTRRGLISVIGTFRSLASWIIEHLVRMERLELSRVAPLEPKSSASTNFATFAHERYLDYTPFVADLPAGPGLPSRYDPKTDDSVGNNFSYYKTRDFFFICSFFGQFKGSLFALSAQLLLWVHAPKAVNRE</sequence>
<reference evidence="2 3" key="1">
    <citation type="submission" date="2023-03" db="EMBL/GenBank/DDBJ databases">
        <authorList>
            <person name="Pearce D."/>
        </authorList>
    </citation>
    <scope>NUCLEOTIDE SEQUENCE [LARGE SCALE GENOMIC DNA]</scope>
    <source>
        <strain evidence="2">Msz</strain>
    </source>
</reference>
<evidence type="ECO:0008006" key="4">
    <source>
        <dbReference type="Google" id="ProtNLM"/>
    </source>
</evidence>
<protein>
    <recommendedName>
        <fullName evidence="4">Transposase</fullName>
    </recommendedName>
</protein>
<keyword evidence="1" id="KW-1133">Transmembrane helix</keyword>
<evidence type="ECO:0000313" key="2">
    <source>
        <dbReference type="EMBL" id="CAI8861618.1"/>
    </source>
</evidence>
<dbReference type="EMBL" id="OX458333">
    <property type="protein sequence ID" value="CAI8861618.1"/>
    <property type="molecule type" value="Genomic_DNA"/>
</dbReference>
<dbReference type="Proteomes" id="UP001162030">
    <property type="component" value="Chromosome"/>
</dbReference>
<name>A0ABN8X3Y8_9GAMM</name>
<evidence type="ECO:0000313" key="3">
    <source>
        <dbReference type="Proteomes" id="UP001162030"/>
    </source>
</evidence>
<keyword evidence="1" id="KW-0812">Transmembrane</keyword>
<evidence type="ECO:0000256" key="1">
    <source>
        <dbReference type="SAM" id="Phobius"/>
    </source>
</evidence>
<keyword evidence="1" id="KW-0472">Membrane</keyword>
<proteinExistence type="predicted"/>
<gene>
    <name evidence="2" type="ORF">MSZNOR_2705</name>
</gene>
<accession>A0ABN8X3Y8</accession>